<feature type="transmembrane region" description="Helical" evidence="7">
    <location>
        <begin position="205"/>
        <end position="227"/>
    </location>
</feature>
<name>A0A3P1V7U6_9ACTO</name>
<dbReference type="Proteomes" id="UP000271272">
    <property type="component" value="Unassembled WGS sequence"/>
</dbReference>
<dbReference type="Gene3D" id="1.10.3720.10">
    <property type="entry name" value="MetI-like"/>
    <property type="match status" value="1"/>
</dbReference>
<feature type="transmembrane region" description="Helical" evidence="7">
    <location>
        <begin position="75"/>
        <end position="94"/>
    </location>
</feature>
<dbReference type="GO" id="GO:0005886">
    <property type="term" value="C:plasma membrane"/>
    <property type="evidence" value="ECO:0007669"/>
    <property type="project" value="UniProtKB-SubCell"/>
</dbReference>
<evidence type="ECO:0000256" key="6">
    <source>
        <dbReference type="ARBA" id="ARBA00023136"/>
    </source>
</evidence>
<dbReference type="Pfam" id="PF00528">
    <property type="entry name" value="BPD_transp_1"/>
    <property type="match status" value="1"/>
</dbReference>
<feature type="transmembrane region" description="Helical" evidence="7">
    <location>
        <begin position="264"/>
        <end position="287"/>
    </location>
</feature>
<keyword evidence="5 7" id="KW-1133">Transmembrane helix</keyword>
<dbReference type="RefSeq" id="WP_124933471.1">
    <property type="nucleotide sequence ID" value="NZ_RQZC01000005.1"/>
</dbReference>
<evidence type="ECO:0000256" key="7">
    <source>
        <dbReference type="RuleBase" id="RU363032"/>
    </source>
</evidence>
<keyword evidence="4 7" id="KW-0812">Transmembrane</keyword>
<dbReference type="CDD" id="cd06261">
    <property type="entry name" value="TM_PBP2"/>
    <property type="match status" value="1"/>
</dbReference>
<keyword evidence="2 7" id="KW-0813">Transport</keyword>
<feature type="transmembrane region" description="Helical" evidence="7">
    <location>
        <begin position="158"/>
        <end position="184"/>
    </location>
</feature>
<proteinExistence type="inferred from homology"/>
<feature type="transmembrane region" description="Helical" evidence="7">
    <location>
        <begin position="12"/>
        <end position="38"/>
    </location>
</feature>
<sequence>MTRIKRINWSGICFVAPSIIVVLALLIYPVISSVWYSFTDKHLLRQGYEVIGLENYTELLASKDYWNAFGVSIKWTAASIVGQLLVGMALALALDRVPRGSGVLRTLLIVPWAFPAIITAFAWKWILNDVYGFLPNLLSSTGLTSSNIALLGKPETTFWIVLAINIWFGAPMFMVNILSALKTIPQEQYEAAMVDGASGLQRFRFITLTHIREVIGLLVVLRTIWVFNNFDLLFLLTGGGPGERTTTLPIFAYQAGWSLRQLGVASTVTVLLLIFLLLLAAVAFRVLRRWDEERG</sequence>
<dbReference type="InterPro" id="IPR035906">
    <property type="entry name" value="MetI-like_sf"/>
</dbReference>
<keyword evidence="6 7" id="KW-0472">Membrane</keyword>
<dbReference type="EMBL" id="RQZC01000005">
    <property type="protein sequence ID" value="RRD29737.1"/>
    <property type="molecule type" value="Genomic_DNA"/>
</dbReference>
<evidence type="ECO:0000256" key="1">
    <source>
        <dbReference type="ARBA" id="ARBA00004651"/>
    </source>
</evidence>
<comment type="subcellular location">
    <subcellularLocation>
        <location evidence="1 7">Cell membrane</location>
        <topology evidence="1 7">Multi-pass membrane protein</topology>
    </subcellularLocation>
</comment>
<dbReference type="PROSITE" id="PS50928">
    <property type="entry name" value="ABC_TM1"/>
    <property type="match status" value="1"/>
</dbReference>
<accession>A0A3P1V7U6</accession>
<gene>
    <name evidence="9" type="ORF">EII10_05370</name>
</gene>
<dbReference type="PANTHER" id="PTHR43005:SF1">
    <property type="entry name" value="SPERMIDINE_PUTRESCINE TRANSPORT SYSTEM PERMEASE PROTEIN"/>
    <property type="match status" value="1"/>
</dbReference>
<dbReference type="PANTHER" id="PTHR43005">
    <property type="entry name" value="BLR7065 PROTEIN"/>
    <property type="match status" value="1"/>
</dbReference>
<feature type="transmembrane region" description="Helical" evidence="7">
    <location>
        <begin position="106"/>
        <end position="126"/>
    </location>
</feature>
<organism evidence="9 10">
    <name type="scientific">Actinomyces bowdenii</name>
    <dbReference type="NCBI Taxonomy" id="131109"/>
    <lineage>
        <taxon>Bacteria</taxon>
        <taxon>Bacillati</taxon>
        <taxon>Actinomycetota</taxon>
        <taxon>Actinomycetes</taxon>
        <taxon>Actinomycetales</taxon>
        <taxon>Actinomycetaceae</taxon>
        <taxon>Actinomyces</taxon>
    </lineage>
</organism>
<comment type="caution">
    <text evidence="9">The sequence shown here is derived from an EMBL/GenBank/DDBJ whole genome shotgun (WGS) entry which is preliminary data.</text>
</comment>
<dbReference type="InterPro" id="IPR000515">
    <property type="entry name" value="MetI-like"/>
</dbReference>
<evidence type="ECO:0000256" key="3">
    <source>
        <dbReference type="ARBA" id="ARBA00022475"/>
    </source>
</evidence>
<feature type="domain" description="ABC transmembrane type-1" evidence="8">
    <location>
        <begin position="69"/>
        <end position="283"/>
    </location>
</feature>
<keyword evidence="3" id="KW-1003">Cell membrane</keyword>
<reference evidence="9 10" key="1">
    <citation type="submission" date="2018-11" db="EMBL/GenBank/DDBJ databases">
        <title>Genomes From Bacteria Associated with the Canine Oral Cavity: a Test Case for Automated Genome-Based Taxonomic Assignment.</title>
        <authorList>
            <person name="Coil D.A."/>
            <person name="Jospin G."/>
            <person name="Darling A.E."/>
            <person name="Wallis C."/>
            <person name="Davis I.J."/>
            <person name="Harris S."/>
            <person name="Eisen J.A."/>
            <person name="Holcombe L.J."/>
            <person name="O'Flynn C."/>
        </authorList>
    </citation>
    <scope>NUCLEOTIDE SEQUENCE [LARGE SCALE GENOMIC DNA]</scope>
    <source>
        <strain evidence="9 10">OH5050</strain>
    </source>
</reference>
<dbReference type="SUPFAM" id="SSF161098">
    <property type="entry name" value="MetI-like"/>
    <property type="match status" value="1"/>
</dbReference>
<evidence type="ECO:0000256" key="2">
    <source>
        <dbReference type="ARBA" id="ARBA00022448"/>
    </source>
</evidence>
<evidence type="ECO:0000313" key="9">
    <source>
        <dbReference type="EMBL" id="RRD29737.1"/>
    </source>
</evidence>
<comment type="similarity">
    <text evidence="7">Belongs to the binding-protein-dependent transport system permease family.</text>
</comment>
<evidence type="ECO:0000256" key="4">
    <source>
        <dbReference type="ARBA" id="ARBA00022692"/>
    </source>
</evidence>
<keyword evidence="10" id="KW-1185">Reference proteome</keyword>
<dbReference type="GO" id="GO:0055085">
    <property type="term" value="P:transmembrane transport"/>
    <property type="evidence" value="ECO:0007669"/>
    <property type="project" value="InterPro"/>
</dbReference>
<evidence type="ECO:0000313" key="10">
    <source>
        <dbReference type="Proteomes" id="UP000271272"/>
    </source>
</evidence>
<dbReference type="OrthoDB" id="9805974at2"/>
<protein>
    <submittedName>
        <fullName evidence="9">Sugar ABC transporter permease</fullName>
    </submittedName>
</protein>
<dbReference type="AlphaFoldDB" id="A0A3P1V7U6"/>
<evidence type="ECO:0000259" key="8">
    <source>
        <dbReference type="PROSITE" id="PS50928"/>
    </source>
</evidence>
<evidence type="ECO:0000256" key="5">
    <source>
        <dbReference type="ARBA" id="ARBA00022989"/>
    </source>
</evidence>